<gene>
    <name evidence="1" type="ORF">L6452_00071</name>
</gene>
<reference evidence="1 2" key="2">
    <citation type="journal article" date="2022" name="Mol. Ecol. Resour.">
        <title>The genomes of chicory, endive, great burdock and yacon provide insights into Asteraceae paleo-polyploidization history and plant inulin production.</title>
        <authorList>
            <person name="Fan W."/>
            <person name="Wang S."/>
            <person name="Wang H."/>
            <person name="Wang A."/>
            <person name="Jiang F."/>
            <person name="Liu H."/>
            <person name="Zhao H."/>
            <person name="Xu D."/>
            <person name="Zhang Y."/>
        </authorList>
    </citation>
    <scope>NUCLEOTIDE SEQUENCE [LARGE SCALE GENOMIC DNA]</scope>
    <source>
        <strain evidence="2">cv. Niubang</strain>
    </source>
</reference>
<evidence type="ECO:0000313" key="1">
    <source>
        <dbReference type="EMBL" id="KAI3768975.1"/>
    </source>
</evidence>
<name>A0ACB9FCU7_ARCLA</name>
<dbReference type="EMBL" id="CM042047">
    <property type="protein sequence ID" value="KAI3768975.1"/>
    <property type="molecule type" value="Genomic_DNA"/>
</dbReference>
<protein>
    <submittedName>
        <fullName evidence="1">Uncharacterized protein</fullName>
    </submittedName>
</protein>
<keyword evidence="2" id="KW-1185">Reference proteome</keyword>
<comment type="caution">
    <text evidence="1">The sequence shown here is derived from an EMBL/GenBank/DDBJ whole genome shotgun (WGS) entry which is preliminary data.</text>
</comment>
<reference evidence="2" key="1">
    <citation type="journal article" date="2022" name="Mol. Ecol. Resour.">
        <title>The genomes of chicory, endive, great burdock and yacon provide insights into Asteraceae palaeo-polyploidization history and plant inulin production.</title>
        <authorList>
            <person name="Fan W."/>
            <person name="Wang S."/>
            <person name="Wang H."/>
            <person name="Wang A."/>
            <person name="Jiang F."/>
            <person name="Liu H."/>
            <person name="Zhao H."/>
            <person name="Xu D."/>
            <person name="Zhang Y."/>
        </authorList>
    </citation>
    <scope>NUCLEOTIDE SEQUENCE [LARGE SCALE GENOMIC DNA]</scope>
    <source>
        <strain evidence="2">cv. Niubang</strain>
    </source>
</reference>
<proteinExistence type="predicted"/>
<sequence length="71" mass="8124">MQFIDFCFIDTVISKTLKSILPSLQLVFRAGIFKFVSSNLLSKVFLKGLRVQVERSKFVNGATYKQVSFRS</sequence>
<organism evidence="1 2">
    <name type="scientific">Arctium lappa</name>
    <name type="common">Greater burdock</name>
    <name type="synonym">Lappa major</name>
    <dbReference type="NCBI Taxonomy" id="4217"/>
    <lineage>
        <taxon>Eukaryota</taxon>
        <taxon>Viridiplantae</taxon>
        <taxon>Streptophyta</taxon>
        <taxon>Embryophyta</taxon>
        <taxon>Tracheophyta</taxon>
        <taxon>Spermatophyta</taxon>
        <taxon>Magnoliopsida</taxon>
        <taxon>eudicotyledons</taxon>
        <taxon>Gunneridae</taxon>
        <taxon>Pentapetalae</taxon>
        <taxon>asterids</taxon>
        <taxon>campanulids</taxon>
        <taxon>Asterales</taxon>
        <taxon>Asteraceae</taxon>
        <taxon>Carduoideae</taxon>
        <taxon>Cardueae</taxon>
        <taxon>Arctiinae</taxon>
        <taxon>Arctium</taxon>
    </lineage>
</organism>
<accession>A0ACB9FCU7</accession>
<evidence type="ECO:0000313" key="2">
    <source>
        <dbReference type="Proteomes" id="UP001055879"/>
    </source>
</evidence>
<dbReference type="Proteomes" id="UP001055879">
    <property type="component" value="Linkage Group LG01"/>
</dbReference>